<dbReference type="PANTHER" id="PTHR47894:SF1">
    <property type="entry name" value="HTH-TYPE TRANSCRIPTIONAL REGULATOR VQSM"/>
    <property type="match status" value="1"/>
</dbReference>
<evidence type="ECO:0000313" key="6">
    <source>
        <dbReference type="Proteomes" id="UP000191257"/>
    </source>
</evidence>
<dbReference type="KEGG" id="pye:A6J80_22115"/>
<dbReference type="InterPro" id="IPR032687">
    <property type="entry name" value="AraC-type_N"/>
</dbReference>
<dbReference type="Proteomes" id="UP000191257">
    <property type="component" value="Plasmid unnamed5"/>
</dbReference>
<name>A0A1V0GYW7_9RHOB</name>
<dbReference type="InterPro" id="IPR018062">
    <property type="entry name" value="HTH_AraC-typ_CS"/>
</dbReference>
<dbReference type="PRINTS" id="PR00032">
    <property type="entry name" value="HTHARAC"/>
</dbReference>
<dbReference type="AlphaFoldDB" id="A0A1V0GYW7"/>
<evidence type="ECO:0000313" key="5">
    <source>
        <dbReference type="EMBL" id="ARC39063.2"/>
    </source>
</evidence>
<dbReference type="Pfam" id="PF12625">
    <property type="entry name" value="Arabinose_bd"/>
    <property type="match status" value="1"/>
</dbReference>
<dbReference type="InterPro" id="IPR020449">
    <property type="entry name" value="Tscrpt_reg_AraC-type_HTH"/>
</dbReference>
<reference evidence="5" key="1">
    <citation type="submission" date="2017-12" db="EMBL/GenBank/DDBJ databases">
        <title>FDA dAtabase for Regulatory Grade micrObial Sequences (FDA-ARGOS): Supporting development and validation of Infectious Disease Dx tests.</title>
        <authorList>
            <person name="Campos J."/>
            <person name="Goldberg B."/>
            <person name="Tallon L."/>
            <person name="Sadzewicz L."/>
            <person name="Sengamalay N."/>
            <person name="Ott S."/>
            <person name="Godinez A."/>
            <person name="Nagaraj S."/>
            <person name="Vyas G."/>
            <person name="Aluvathingal J."/>
            <person name="Nadendla S."/>
            <person name="Geyer C."/>
            <person name="Nandy P."/>
            <person name="Hobson J."/>
            <person name="Sichtig H."/>
        </authorList>
    </citation>
    <scope>NUCLEOTIDE SEQUENCE</scope>
    <source>
        <strain evidence="5">FDAARGOS_252</strain>
        <plasmid evidence="5">unnamed5</plasmid>
    </source>
</reference>
<gene>
    <name evidence="5" type="ORF">A6J80_22115</name>
</gene>
<dbReference type="GO" id="GO:0005829">
    <property type="term" value="C:cytosol"/>
    <property type="evidence" value="ECO:0007669"/>
    <property type="project" value="TreeGrafter"/>
</dbReference>
<dbReference type="GO" id="GO:0003700">
    <property type="term" value="F:DNA-binding transcription factor activity"/>
    <property type="evidence" value="ECO:0007669"/>
    <property type="project" value="InterPro"/>
</dbReference>
<dbReference type="EMBL" id="CP020445">
    <property type="protein sequence ID" value="ARC39063.2"/>
    <property type="molecule type" value="Genomic_DNA"/>
</dbReference>
<accession>A0A1V0GYW7</accession>
<protein>
    <submittedName>
        <fullName evidence="5">AraC family transcriptional regulator</fullName>
    </submittedName>
</protein>
<dbReference type="GO" id="GO:0000976">
    <property type="term" value="F:transcription cis-regulatory region binding"/>
    <property type="evidence" value="ECO:0007669"/>
    <property type="project" value="TreeGrafter"/>
</dbReference>
<proteinExistence type="predicted"/>
<feature type="domain" description="HTH araC/xylS-type" evidence="4">
    <location>
        <begin position="238"/>
        <end position="336"/>
    </location>
</feature>
<evidence type="ECO:0000256" key="3">
    <source>
        <dbReference type="ARBA" id="ARBA00023163"/>
    </source>
</evidence>
<geneLocation type="plasmid" evidence="5 6">
    <name>unnamed5</name>
</geneLocation>
<keyword evidence="3" id="KW-0804">Transcription</keyword>
<evidence type="ECO:0000256" key="2">
    <source>
        <dbReference type="ARBA" id="ARBA00023125"/>
    </source>
</evidence>
<evidence type="ECO:0000256" key="1">
    <source>
        <dbReference type="ARBA" id="ARBA00023015"/>
    </source>
</evidence>
<sequence>MRKSLSRRQTPVAFVQAILRAYGDRGMDAGPALAAAGLGPVDLADPQGLVALERFEALSAHAMRELDDEALGWFSRRLPWGSYGMVLRASLPSPDLGVALGRWCRHHNLLTEDVRLTLARDSDAARVRVAEARAPGPLRRFCLVSLLRNLHGVGCWLADSRIPLREAHFPFDAPPWAEALRRMFPGPVRFGADTAGLVMDAAYLELPVVRDDRDLRTLLRQPIPLMARVYRQDRLLSHRITALLASAPPAAQPDAETIAASLGISLRSLQRHLRDEGTSLAALKTRARLERAAGLLMRGTLPIKRIAHLAGYRDESSFSRAFRRWSGQSPAEYRRGHAPAAAGA</sequence>
<dbReference type="PROSITE" id="PS01124">
    <property type="entry name" value="HTH_ARAC_FAMILY_2"/>
    <property type="match status" value="1"/>
</dbReference>
<dbReference type="InterPro" id="IPR009057">
    <property type="entry name" value="Homeodomain-like_sf"/>
</dbReference>
<keyword evidence="5" id="KW-0614">Plasmid</keyword>
<keyword evidence="2" id="KW-0238">DNA-binding</keyword>
<dbReference type="RefSeq" id="WP_105291685.1">
    <property type="nucleotide sequence ID" value="NZ_CAWMZI010000006.1"/>
</dbReference>
<evidence type="ECO:0000259" key="4">
    <source>
        <dbReference type="PROSITE" id="PS01124"/>
    </source>
</evidence>
<organism evidence="5 6">
    <name type="scientific">Paracoccus yeei</name>
    <dbReference type="NCBI Taxonomy" id="147645"/>
    <lineage>
        <taxon>Bacteria</taxon>
        <taxon>Pseudomonadati</taxon>
        <taxon>Pseudomonadota</taxon>
        <taxon>Alphaproteobacteria</taxon>
        <taxon>Rhodobacterales</taxon>
        <taxon>Paracoccaceae</taxon>
        <taxon>Paracoccus</taxon>
    </lineage>
</organism>
<keyword evidence="6" id="KW-1185">Reference proteome</keyword>
<dbReference type="SMART" id="SM00342">
    <property type="entry name" value="HTH_ARAC"/>
    <property type="match status" value="1"/>
</dbReference>
<keyword evidence="1" id="KW-0805">Transcription regulation</keyword>
<dbReference type="SUPFAM" id="SSF46689">
    <property type="entry name" value="Homeodomain-like"/>
    <property type="match status" value="1"/>
</dbReference>
<dbReference type="eggNOG" id="COG2207">
    <property type="taxonomic scope" value="Bacteria"/>
</dbReference>
<dbReference type="Pfam" id="PF12833">
    <property type="entry name" value="HTH_18"/>
    <property type="match status" value="1"/>
</dbReference>
<dbReference type="PANTHER" id="PTHR47894">
    <property type="entry name" value="HTH-TYPE TRANSCRIPTIONAL REGULATOR GADX"/>
    <property type="match status" value="1"/>
</dbReference>
<dbReference type="PROSITE" id="PS00041">
    <property type="entry name" value="HTH_ARAC_FAMILY_1"/>
    <property type="match status" value="1"/>
</dbReference>
<dbReference type="Gene3D" id="1.10.10.60">
    <property type="entry name" value="Homeodomain-like"/>
    <property type="match status" value="1"/>
</dbReference>
<dbReference type="InterPro" id="IPR018060">
    <property type="entry name" value="HTH_AraC"/>
</dbReference>